<keyword evidence="7" id="KW-0223">Dioxygenase</keyword>
<dbReference type="RefSeq" id="WP_024905901.1">
    <property type="nucleotide sequence ID" value="NZ_CADFGU010000004.1"/>
</dbReference>
<evidence type="ECO:0000256" key="4">
    <source>
        <dbReference type="ARBA" id="ARBA00022833"/>
    </source>
</evidence>
<comment type="caution">
    <text evidence="7">The sequence shown here is derived from an EMBL/GenBank/DDBJ whole genome shotgun (WGS) entry which is preliminary data.</text>
</comment>
<keyword evidence="4" id="KW-0862">Zinc</keyword>
<evidence type="ECO:0000256" key="2">
    <source>
        <dbReference type="ARBA" id="ARBA00007581"/>
    </source>
</evidence>
<dbReference type="AlphaFoldDB" id="A0A0F5K5L6"/>
<dbReference type="EMBL" id="LAQU01000002">
    <property type="protein sequence ID" value="KKB64832.1"/>
    <property type="molecule type" value="Genomic_DNA"/>
</dbReference>
<accession>A0A0F5K5L6</accession>
<evidence type="ECO:0000259" key="6">
    <source>
        <dbReference type="Pfam" id="PF02900"/>
    </source>
</evidence>
<comment type="similarity">
    <text evidence="2">Belongs to the DODA-type extradiol aromatic ring-opening dioxygenase family.</text>
</comment>
<gene>
    <name evidence="7" type="ORF">WM40_02070</name>
</gene>
<evidence type="ECO:0000256" key="3">
    <source>
        <dbReference type="ARBA" id="ARBA00022723"/>
    </source>
</evidence>
<dbReference type="OrthoDB" id="9790889at2"/>
<sequence>MPDIPYRQPVLFFGHGSPMNALEDNANTRAWAEMGRHVLSRRRPRAIVMVSAHWMTRETAVTAMAQPQTIHDFGAFPQALFDVQYPAPGAPDVARELIECAAAAGIAVTPDERWGFDHGTWSVLVKAMPEADIPVLQLSLNRAFSPRDHFALGRALRPLRDANVLLAGSGNIVHNLPAMNWSRPDSGYDWAQRFHTVIRNAIAANQSDDVIDFARHGRDAAMSIPTAEHYLPVLYALGARHDDDMLRFESERVEYGSLSMLSFSLQSISPLTQATNGAFASTGAMQ</sequence>
<evidence type="ECO:0000313" key="7">
    <source>
        <dbReference type="EMBL" id="KKB64832.1"/>
    </source>
</evidence>
<dbReference type="InterPro" id="IPR004183">
    <property type="entry name" value="Xdiol_dOase_suB"/>
</dbReference>
<dbReference type="PANTHER" id="PTHR30096">
    <property type="entry name" value="4,5-DOPA DIOXYGENASE EXTRADIOL-LIKE PROTEIN"/>
    <property type="match status" value="1"/>
</dbReference>
<dbReference type="Pfam" id="PF02900">
    <property type="entry name" value="LigB"/>
    <property type="match status" value="1"/>
</dbReference>
<dbReference type="STRING" id="28092.WM40_02070"/>
<dbReference type="NCBIfam" id="NF007914">
    <property type="entry name" value="PRK10628.1"/>
    <property type="match status" value="1"/>
</dbReference>
<dbReference type="PANTHER" id="PTHR30096:SF0">
    <property type="entry name" value="4,5-DOPA DIOXYGENASE EXTRADIOL-LIKE PROTEIN"/>
    <property type="match status" value="1"/>
</dbReference>
<protein>
    <submittedName>
        <fullName evidence="7">Dioxygenase</fullName>
    </submittedName>
</protein>
<dbReference type="PATRIC" id="fig|28092.6.peg.482"/>
<dbReference type="SUPFAM" id="SSF53213">
    <property type="entry name" value="LigB-like"/>
    <property type="match status" value="1"/>
</dbReference>
<dbReference type="PIRSF" id="PIRSF006157">
    <property type="entry name" value="Doxgns_DODA"/>
    <property type="match status" value="1"/>
</dbReference>
<evidence type="ECO:0000313" key="8">
    <source>
        <dbReference type="Proteomes" id="UP000033618"/>
    </source>
</evidence>
<evidence type="ECO:0000256" key="5">
    <source>
        <dbReference type="ARBA" id="ARBA00023002"/>
    </source>
</evidence>
<evidence type="ECO:0000256" key="1">
    <source>
        <dbReference type="ARBA" id="ARBA00001947"/>
    </source>
</evidence>
<dbReference type="InterPro" id="IPR014436">
    <property type="entry name" value="Extradiol_dOase_DODA"/>
</dbReference>
<dbReference type="Gene3D" id="3.40.830.10">
    <property type="entry name" value="LigB-like"/>
    <property type="match status" value="1"/>
</dbReference>
<dbReference type="GO" id="GO:0008270">
    <property type="term" value="F:zinc ion binding"/>
    <property type="evidence" value="ECO:0007669"/>
    <property type="project" value="InterPro"/>
</dbReference>
<keyword evidence="5" id="KW-0560">Oxidoreductase</keyword>
<keyword evidence="3" id="KW-0479">Metal-binding</keyword>
<reference evidence="7 8" key="1">
    <citation type="submission" date="2015-03" db="EMBL/GenBank/DDBJ databases">
        <title>Draft Genome Sequence of Burkholderia andropogonis type strain ICMP2807, isolated from Sorghum bicolor.</title>
        <authorList>
            <person name="Lopes-Santos L."/>
            <person name="Castro D.B."/>
            <person name="Ottoboni L.M."/>
            <person name="Park D."/>
            <person name="Weirc B.S."/>
            <person name="Destefano S.A."/>
        </authorList>
    </citation>
    <scope>NUCLEOTIDE SEQUENCE [LARGE SCALE GENOMIC DNA]</scope>
    <source>
        <strain evidence="7 8">ICMP2807</strain>
    </source>
</reference>
<dbReference type="Proteomes" id="UP000033618">
    <property type="component" value="Unassembled WGS sequence"/>
</dbReference>
<name>A0A0F5K5L6_9BURK</name>
<dbReference type="CDD" id="cd07363">
    <property type="entry name" value="45_DOPA_Dioxygenase"/>
    <property type="match status" value="1"/>
</dbReference>
<dbReference type="GO" id="GO:0008198">
    <property type="term" value="F:ferrous iron binding"/>
    <property type="evidence" value="ECO:0007669"/>
    <property type="project" value="InterPro"/>
</dbReference>
<proteinExistence type="inferred from homology"/>
<dbReference type="GO" id="GO:0016702">
    <property type="term" value="F:oxidoreductase activity, acting on single donors with incorporation of molecular oxygen, incorporation of two atoms of oxygen"/>
    <property type="evidence" value="ECO:0007669"/>
    <property type="project" value="UniProtKB-ARBA"/>
</dbReference>
<feature type="domain" description="Extradiol ring-cleavage dioxygenase class III enzyme subunit B" evidence="6">
    <location>
        <begin position="12"/>
        <end position="255"/>
    </location>
</feature>
<comment type="cofactor">
    <cofactor evidence="1">
        <name>Zn(2+)</name>
        <dbReference type="ChEBI" id="CHEBI:29105"/>
    </cofactor>
</comment>
<organism evidence="7 8">
    <name type="scientific">Robbsia andropogonis</name>
    <dbReference type="NCBI Taxonomy" id="28092"/>
    <lineage>
        <taxon>Bacteria</taxon>
        <taxon>Pseudomonadati</taxon>
        <taxon>Pseudomonadota</taxon>
        <taxon>Betaproteobacteria</taxon>
        <taxon>Burkholderiales</taxon>
        <taxon>Burkholderiaceae</taxon>
        <taxon>Robbsia</taxon>
    </lineage>
</organism>
<keyword evidence="8" id="KW-1185">Reference proteome</keyword>